<feature type="transmembrane region" description="Helical" evidence="6">
    <location>
        <begin position="101"/>
        <end position="118"/>
    </location>
</feature>
<evidence type="ECO:0000256" key="5">
    <source>
        <dbReference type="RuleBase" id="RU003750"/>
    </source>
</evidence>
<comment type="subcellular location">
    <subcellularLocation>
        <location evidence="1">Membrane</location>
    </subcellularLocation>
</comment>
<evidence type="ECO:0000313" key="8">
    <source>
        <dbReference type="Proteomes" id="UP000001460"/>
    </source>
</evidence>
<evidence type="ECO:0000256" key="2">
    <source>
        <dbReference type="ARBA" id="ARBA00010441"/>
    </source>
</evidence>
<proteinExistence type="inferred from homology"/>
<keyword evidence="8" id="KW-1185">Reference proteome</keyword>
<dbReference type="PANTHER" id="PTHR10414">
    <property type="entry name" value="ETHANOLAMINEPHOSPHOTRANSFERASE"/>
    <property type="match status" value="1"/>
</dbReference>
<dbReference type="AlphaFoldDB" id="B6AEF9"/>
<dbReference type="eggNOG" id="KOG2877">
    <property type="taxonomic scope" value="Eukaryota"/>
</dbReference>
<protein>
    <submittedName>
        <fullName evidence="7">Ethanolaminephosphotransferase, putative</fullName>
        <ecNumber evidence="7">2.7.8.1</ecNumber>
    </submittedName>
</protein>
<keyword evidence="6" id="KW-1133">Transmembrane helix</keyword>
<dbReference type="PANTHER" id="PTHR10414:SF77">
    <property type="entry name" value="CDP-ALCOHOL PHOSPHATIDYLTRANSFERASE FAMILY PROTEIN"/>
    <property type="match status" value="1"/>
</dbReference>
<comment type="similarity">
    <text evidence="2 5">Belongs to the CDP-alcohol phosphatidyltransferase class-I family.</text>
</comment>
<dbReference type="GO" id="GO:0016020">
    <property type="term" value="C:membrane"/>
    <property type="evidence" value="ECO:0007669"/>
    <property type="project" value="UniProtKB-SubCell"/>
</dbReference>
<dbReference type="GO" id="GO:0008654">
    <property type="term" value="P:phospholipid biosynthetic process"/>
    <property type="evidence" value="ECO:0007669"/>
    <property type="project" value="InterPro"/>
</dbReference>
<keyword evidence="6" id="KW-0812">Transmembrane</keyword>
<dbReference type="Proteomes" id="UP000001460">
    <property type="component" value="Unassembled WGS sequence"/>
</dbReference>
<dbReference type="InterPro" id="IPR048254">
    <property type="entry name" value="CDP_ALCOHOL_P_TRANSF_CS"/>
</dbReference>
<dbReference type="Gene3D" id="1.20.120.1760">
    <property type="match status" value="1"/>
</dbReference>
<reference evidence="7" key="1">
    <citation type="submission" date="2008-06" db="EMBL/GenBank/DDBJ databases">
        <authorList>
            <person name="Lorenzi H."/>
            <person name="Inman J."/>
            <person name="Miller J."/>
            <person name="Schobel S."/>
            <person name="Amedeo P."/>
            <person name="Caler E.V."/>
            <person name="da Silva J."/>
        </authorList>
    </citation>
    <scope>NUCLEOTIDE SEQUENCE [LARGE SCALE GENOMIC DNA]</scope>
    <source>
        <strain evidence="7">RN66</strain>
    </source>
</reference>
<feature type="transmembrane region" description="Helical" evidence="6">
    <location>
        <begin position="293"/>
        <end position="310"/>
    </location>
</feature>
<dbReference type="STRING" id="441375.B6AEF9"/>
<feature type="transmembrane region" description="Helical" evidence="6">
    <location>
        <begin position="75"/>
        <end position="95"/>
    </location>
</feature>
<evidence type="ECO:0000313" key="7">
    <source>
        <dbReference type="EMBL" id="EEA06576.1"/>
    </source>
</evidence>
<dbReference type="OrthoDB" id="196717at2759"/>
<dbReference type="RefSeq" id="XP_002140925.1">
    <property type="nucleotide sequence ID" value="XM_002140889.1"/>
</dbReference>
<name>B6AEF9_CRYMR</name>
<keyword evidence="3 5" id="KW-0808">Transferase</keyword>
<dbReference type="InterPro" id="IPR014472">
    <property type="entry name" value="CHOPT"/>
</dbReference>
<dbReference type="GeneID" id="6996044"/>
<feature type="transmembrane region" description="Helical" evidence="6">
    <location>
        <begin position="207"/>
        <end position="226"/>
    </location>
</feature>
<feature type="transmembrane region" description="Helical" evidence="6">
    <location>
        <begin position="168"/>
        <end position="186"/>
    </location>
</feature>
<dbReference type="GO" id="GO:0004307">
    <property type="term" value="F:ethanolaminephosphotransferase activity"/>
    <property type="evidence" value="ECO:0007669"/>
    <property type="project" value="UniProtKB-EC"/>
</dbReference>
<dbReference type="InterPro" id="IPR000462">
    <property type="entry name" value="CDP-OH_P_trans"/>
</dbReference>
<dbReference type="VEuPathDB" id="CryptoDB:CMU_012500"/>
<dbReference type="OMA" id="VIASIMW"/>
<evidence type="ECO:0000256" key="3">
    <source>
        <dbReference type="ARBA" id="ARBA00022679"/>
    </source>
</evidence>
<dbReference type="PROSITE" id="PS00379">
    <property type="entry name" value="CDP_ALCOHOL_P_TRANSF"/>
    <property type="match status" value="1"/>
</dbReference>
<sequence>MPEVIRRSGNYKDITKNKYKSRLYDVSEEKSIVQTPMKYREDVSYKYNQPTTSLFYDNYVSPSCDFLVMYFPTWVTPNLITLCGLLLVGSAGIIVYTSENITFSFVIASIMWSIYGIIDNLDGKQARRLGILSCSGELIDHAVDSIVSSIVGLIFQKLTNCFFQNTNIFVISYQLPFYFACWYHYVHGKLIIGNSINTKPILTVDELNIVIVPFLILLQYICPNIWDIQFPFIYFNLNSGRTFCYICTIFSIISLSIWLYNELHRGNKFSNLLFIPIILYLLTKYIWNIPISTLVLPFSSLCVLFIFLKLSKFIERQPLLSLILLSLSPVILVISTSYLISMTSSLYITISIQLFIWFLLLYCYMNYLYSLEET</sequence>
<keyword evidence="4 6" id="KW-0472">Membrane</keyword>
<dbReference type="EC" id="2.7.8.1" evidence="7"/>
<evidence type="ECO:0000256" key="6">
    <source>
        <dbReference type="SAM" id="Phobius"/>
    </source>
</evidence>
<gene>
    <name evidence="7" type="ORF">CMU_012500</name>
</gene>
<accession>B6AEF9</accession>
<feature type="transmembrane region" description="Helical" evidence="6">
    <location>
        <begin position="346"/>
        <end position="369"/>
    </location>
</feature>
<dbReference type="EMBL" id="DS989730">
    <property type="protein sequence ID" value="EEA06576.1"/>
    <property type="molecule type" value="Genomic_DNA"/>
</dbReference>
<dbReference type="InterPro" id="IPR043130">
    <property type="entry name" value="CDP-OH_PTrfase_TM_dom"/>
</dbReference>
<feature type="transmembrane region" description="Helical" evidence="6">
    <location>
        <begin position="322"/>
        <end position="340"/>
    </location>
</feature>
<dbReference type="Pfam" id="PF01066">
    <property type="entry name" value="CDP-OH_P_transf"/>
    <property type="match status" value="1"/>
</dbReference>
<organism evidence="7 8">
    <name type="scientific">Cryptosporidium muris (strain RN66)</name>
    <dbReference type="NCBI Taxonomy" id="441375"/>
    <lineage>
        <taxon>Eukaryota</taxon>
        <taxon>Sar</taxon>
        <taxon>Alveolata</taxon>
        <taxon>Apicomplexa</taxon>
        <taxon>Conoidasida</taxon>
        <taxon>Coccidia</taxon>
        <taxon>Eucoccidiorida</taxon>
        <taxon>Eimeriorina</taxon>
        <taxon>Cryptosporidiidae</taxon>
        <taxon>Cryptosporidium</taxon>
    </lineage>
</organism>
<evidence type="ECO:0000256" key="4">
    <source>
        <dbReference type="ARBA" id="ARBA00023136"/>
    </source>
</evidence>
<evidence type="ECO:0000256" key="1">
    <source>
        <dbReference type="ARBA" id="ARBA00004370"/>
    </source>
</evidence>
<feature type="transmembrane region" description="Helical" evidence="6">
    <location>
        <begin position="238"/>
        <end position="260"/>
    </location>
</feature>